<dbReference type="EMBL" id="AP018930">
    <property type="protein sequence ID" value="BBG27292.1"/>
    <property type="molecule type" value="Genomic_DNA"/>
</dbReference>
<evidence type="ECO:0000313" key="1">
    <source>
        <dbReference type="EMBL" id="BBG27292.1"/>
    </source>
</evidence>
<gene>
    <name evidence="1" type="ORF">IC007_1837</name>
</gene>
<evidence type="ECO:0000313" key="2">
    <source>
        <dbReference type="Proteomes" id="UP000325030"/>
    </source>
</evidence>
<reference evidence="2" key="1">
    <citation type="submission" date="2018-09" db="EMBL/GenBank/DDBJ databases">
        <title>Complete Genome Sequencing of Sulfolobus sp. JCM 16834.</title>
        <authorList>
            <person name="Kato S."/>
            <person name="Itoh T."/>
            <person name="Ohkuma M."/>
        </authorList>
    </citation>
    <scope>NUCLEOTIDE SEQUENCE [LARGE SCALE GENOMIC DNA]</scope>
    <source>
        <strain evidence="2">IC-007</strain>
    </source>
</reference>
<sequence length="33" mass="3818">MIERIEAEKKQRDVTGKYPLGVFAVALKERREG</sequence>
<name>A0A510E446_9CREN</name>
<dbReference type="Proteomes" id="UP000325030">
    <property type="component" value="Chromosome"/>
</dbReference>
<accession>A0A510E446</accession>
<dbReference type="AlphaFoldDB" id="A0A510E446"/>
<organism evidence="1 2">
    <name type="scientific">Sulfuracidifex tepidarius</name>
    <dbReference type="NCBI Taxonomy" id="1294262"/>
    <lineage>
        <taxon>Archaea</taxon>
        <taxon>Thermoproteota</taxon>
        <taxon>Thermoprotei</taxon>
        <taxon>Sulfolobales</taxon>
        <taxon>Sulfolobaceae</taxon>
        <taxon>Sulfuracidifex</taxon>
    </lineage>
</organism>
<protein>
    <submittedName>
        <fullName evidence="1">Uncharacterized protein</fullName>
    </submittedName>
</protein>
<proteinExistence type="predicted"/>